<keyword evidence="2" id="KW-1185">Reference proteome</keyword>
<proteinExistence type="predicted"/>
<evidence type="ECO:0000313" key="1">
    <source>
        <dbReference type="EMBL" id="KAH0968570.1"/>
    </source>
</evidence>
<dbReference type="OrthoDB" id="3045089at2759"/>
<name>A0A9P8SP50_9HYPO</name>
<evidence type="ECO:0000313" key="2">
    <source>
        <dbReference type="Proteomes" id="UP000824596"/>
    </source>
</evidence>
<dbReference type="AlphaFoldDB" id="A0A9P8SP50"/>
<dbReference type="EMBL" id="JAIZPD010000001">
    <property type="protein sequence ID" value="KAH0968570.1"/>
    <property type="molecule type" value="Genomic_DNA"/>
</dbReference>
<reference evidence="1" key="1">
    <citation type="submission" date="2021-09" db="EMBL/GenBank/DDBJ databases">
        <title>A high-quality genome of the endoparasitic fungus Hirsutella rhossiliensis with a comparison of Hirsutella genomes reveals transposable elements contributing to genome size variation.</title>
        <authorList>
            <person name="Lin R."/>
            <person name="Jiao Y."/>
            <person name="Sun X."/>
            <person name="Ling J."/>
            <person name="Xie B."/>
            <person name="Cheng X."/>
        </authorList>
    </citation>
    <scope>NUCLEOTIDE SEQUENCE</scope>
    <source>
        <strain evidence="1">HR02</strain>
    </source>
</reference>
<organism evidence="1 2">
    <name type="scientific">Hirsutella rhossiliensis</name>
    <dbReference type="NCBI Taxonomy" id="111463"/>
    <lineage>
        <taxon>Eukaryota</taxon>
        <taxon>Fungi</taxon>
        <taxon>Dikarya</taxon>
        <taxon>Ascomycota</taxon>
        <taxon>Pezizomycotina</taxon>
        <taxon>Sordariomycetes</taxon>
        <taxon>Hypocreomycetidae</taxon>
        <taxon>Hypocreales</taxon>
        <taxon>Ophiocordycipitaceae</taxon>
        <taxon>Hirsutella</taxon>
    </lineage>
</organism>
<comment type="caution">
    <text evidence="1">The sequence shown here is derived from an EMBL/GenBank/DDBJ whole genome shotgun (WGS) entry which is preliminary data.</text>
</comment>
<dbReference type="Proteomes" id="UP000824596">
    <property type="component" value="Unassembled WGS sequence"/>
</dbReference>
<sequence length="95" mass="10801">MCVGFCFSVDDLFAALKLVRTVINTLREASVSGATFCELLQELLILITTLAYVTRLDFDNGRRPEKIALRQAAGQSRRTIDEFWIKMAEYQPNLL</sequence>
<accession>A0A9P8SP50</accession>
<protein>
    <submittedName>
        <fullName evidence="1">Uncharacterized protein</fullName>
    </submittedName>
</protein>
<gene>
    <name evidence="1" type="ORF">HRG_01212</name>
</gene>
<dbReference type="GeneID" id="68350341"/>
<dbReference type="RefSeq" id="XP_044726083.1">
    <property type="nucleotide sequence ID" value="XM_044859683.1"/>
</dbReference>